<accession>A0A366JI89</accession>
<evidence type="ECO:0000313" key="2">
    <source>
        <dbReference type="Proteomes" id="UP000252731"/>
    </source>
</evidence>
<dbReference type="EMBL" id="QNSF01000029">
    <property type="protein sequence ID" value="RBP86226.1"/>
    <property type="molecule type" value="Genomic_DNA"/>
</dbReference>
<proteinExistence type="predicted"/>
<dbReference type="OrthoDB" id="2966929at2"/>
<reference evidence="1 2" key="1">
    <citation type="submission" date="2018-06" db="EMBL/GenBank/DDBJ databases">
        <title>Freshwater and sediment microbial communities from various areas in North America, analyzing microbe dynamics in response to fracking.</title>
        <authorList>
            <person name="Lamendella R."/>
        </authorList>
    </citation>
    <scope>NUCLEOTIDE SEQUENCE [LARGE SCALE GENOMIC DNA]</scope>
    <source>
        <strain evidence="1 2">14_TX</strain>
    </source>
</reference>
<dbReference type="AlphaFoldDB" id="A0A366JI89"/>
<dbReference type="InterPro" id="IPR058926">
    <property type="entry name" value="YmzB-like"/>
</dbReference>
<organism evidence="1 2">
    <name type="scientific">Cytobacillus firmus</name>
    <name type="common">Bacillus firmus</name>
    <dbReference type="NCBI Taxonomy" id="1399"/>
    <lineage>
        <taxon>Bacteria</taxon>
        <taxon>Bacillati</taxon>
        <taxon>Bacillota</taxon>
        <taxon>Bacilli</taxon>
        <taxon>Bacillales</taxon>
        <taxon>Bacillaceae</taxon>
        <taxon>Cytobacillus</taxon>
    </lineage>
</organism>
<protein>
    <submittedName>
        <fullName evidence="1">Uncharacterized protein</fullName>
    </submittedName>
</protein>
<evidence type="ECO:0000313" key="1">
    <source>
        <dbReference type="EMBL" id="RBP86226.1"/>
    </source>
</evidence>
<comment type="caution">
    <text evidence="1">The sequence shown here is derived from an EMBL/GenBank/DDBJ whole genome shotgun (WGS) entry which is preliminary data.</text>
</comment>
<sequence length="115" mass="13202">MTEKNNEQIQSILKALNNWKGTNISINKQEKDDIDRNTISLEDVEIVHQVKDEDDYVDPYTIQLKGKGTVVYPNGSSPLPLNSYELPIRQLLSFEASQEFLTIKTDRATYTLKNK</sequence>
<keyword evidence="2" id="KW-1185">Reference proteome</keyword>
<name>A0A366JI89_CYTFI</name>
<gene>
    <name evidence="1" type="ORF">DFO70_1295</name>
</gene>
<dbReference type="Proteomes" id="UP000252731">
    <property type="component" value="Unassembled WGS sequence"/>
</dbReference>
<dbReference type="RefSeq" id="WP_113885637.1">
    <property type="nucleotide sequence ID" value="NZ_QNSF01000029.1"/>
</dbReference>
<dbReference type="Pfam" id="PF25846">
    <property type="entry name" value="YmzB"/>
    <property type="match status" value="1"/>
</dbReference>